<dbReference type="FunFam" id="1.10.238.10:FF:000079">
    <property type="entry name" value="Calcium and integrin-binding family member 2"/>
    <property type="match status" value="1"/>
</dbReference>
<name>A0A9Q0N6P1_9DIPT</name>
<dbReference type="PROSITE" id="PS00018">
    <property type="entry name" value="EF_HAND_1"/>
    <property type="match status" value="1"/>
</dbReference>
<dbReference type="GO" id="GO:0007229">
    <property type="term" value="P:integrin-mediated signaling pathway"/>
    <property type="evidence" value="ECO:0007669"/>
    <property type="project" value="UniProtKB-KW"/>
</dbReference>
<gene>
    <name evidence="6" type="primary">CIB1_0</name>
    <name evidence="6" type="ORF">Bhyg_09419</name>
</gene>
<evidence type="ECO:0000313" key="6">
    <source>
        <dbReference type="EMBL" id="KAJ6644450.1"/>
    </source>
</evidence>
<dbReference type="PROSITE" id="PS50222">
    <property type="entry name" value="EF_HAND_2"/>
    <property type="match status" value="1"/>
</dbReference>
<dbReference type="Proteomes" id="UP001151699">
    <property type="component" value="Chromosome B"/>
</dbReference>
<protein>
    <submittedName>
        <fullName evidence="6">Calcium and integrin-binding protein 1</fullName>
    </submittedName>
</protein>
<dbReference type="Pfam" id="PF13499">
    <property type="entry name" value="EF-hand_7"/>
    <property type="match status" value="1"/>
</dbReference>
<sequence length="189" mass="22200">MGGSNSILSEEQLDEYVELTYLTKSEIVYILQKFIKIQNELRIPNDLTYRHDIIDILNEFPQYKYNPFRDRIFYVFSSRKDGRISFEDFLDLSSAMSLNCPLKVKAAWAFKVFDFDDDNDITKYDLMDVIDRLTYGSDRAELSMDEKNQICDILLQEIDLEHSGGMNHLEFIHAITKMPEFATTFSCRL</sequence>
<keyword evidence="4" id="KW-0460">Magnesium</keyword>
<organism evidence="6 7">
    <name type="scientific">Pseudolycoriella hygida</name>
    <dbReference type="NCBI Taxonomy" id="35572"/>
    <lineage>
        <taxon>Eukaryota</taxon>
        <taxon>Metazoa</taxon>
        <taxon>Ecdysozoa</taxon>
        <taxon>Arthropoda</taxon>
        <taxon>Hexapoda</taxon>
        <taxon>Insecta</taxon>
        <taxon>Pterygota</taxon>
        <taxon>Neoptera</taxon>
        <taxon>Endopterygota</taxon>
        <taxon>Diptera</taxon>
        <taxon>Nematocera</taxon>
        <taxon>Sciaroidea</taxon>
        <taxon>Sciaridae</taxon>
        <taxon>Pseudolycoriella</taxon>
    </lineage>
</organism>
<dbReference type="InterPro" id="IPR002048">
    <property type="entry name" value="EF_hand_dom"/>
</dbReference>
<dbReference type="GO" id="GO:0000287">
    <property type="term" value="F:magnesium ion binding"/>
    <property type="evidence" value="ECO:0007669"/>
    <property type="project" value="TreeGrafter"/>
</dbReference>
<dbReference type="Gene3D" id="1.10.238.10">
    <property type="entry name" value="EF-hand"/>
    <property type="match status" value="2"/>
</dbReference>
<evidence type="ECO:0000256" key="3">
    <source>
        <dbReference type="ARBA" id="ARBA00022837"/>
    </source>
</evidence>
<keyword evidence="3" id="KW-0106">Calcium</keyword>
<evidence type="ECO:0000259" key="5">
    <source>
        <dbReference type="PROSITE" id="PS50222"/>
    </source>
</evidence>
<dbReference type="GO" id="GO:0005509">
    <property type="term" value="F:calcium ion binding"/>
    <property type="evidence" value="ECO:0007669"/>
    <property type="project" value="InterPro"/>
</dbReference>
<keyword evidence="1" id="KW-0479">Metal-binding</keyword>
<dbReference type="InterPro" id="IPR011992">
    <property type="entry name" value="EF-hand-dom_pair"/>
</dbReference>
<proteinExistence type="predicted"/>
<evidence type="ECO:0000256" key="4">
    <source>
        <dbReference type="ARBA" id="ARBA00022842"/>
    </source>
</evidence>
<keyword evidence="7" id="KW-1185">Reference proteome</keyword>
<keyword evidence="2" id="KW-0677">Repeat</keyword>
<dbReference type="SUPFAM" id="SSF47473">
    <property type="entry name" value="EF-hand"/>
    <property type="match status" value="1"/>
</dbReference>
<dbReference type="EMBL" id="WJQU01000002">
    <property type="protein sequence ID" value="KAJ6644450.1"/>
    <property type="molecule type" value="Genomic_DNA"/>
</dbReference>
<reference evidence="6" key="1">
    <citation type="submission" date="2022-07" db="EMBL/GenBank/DDBJ databases">
        <authorList>
            <person name="Trinca V."/>
            <person name="Uliana J.V.C."/>
            <person name="Torres T.T."/>
            <person name="Ward R.J."/>
            <person name="Monesi N."/>
        </authorList>
    </citation>
    <scope>NUCLEOTIDE SEQUENCE</scope>
    <source>
        <strain evidence="6">HSMRA1968</strain>
        <tissue evidence="6">Whole embryos</tissue>
    </source>
</reference>
<dbReference type="OrthoDB" id="114727at2759"/>
<dbReference type="PANTHER" id="PTHR45791:SF9">
    <property type="entry name" value="FREQUENIN-1-LIKE PROTEIN"/>
    <property type="match status" value="1"/>
</dbReference>
<comment type="caution">
    <text evidence="6">The sequence shown here is derived from an EMBL/GenBank/DDBJ whole genome shotgun (WGS) entry which is preliminary data.</text>
</comment>
<keyword evidence="6" id="KW-0401">Integrin</keyword>
<feature type="domain" description="EF-hand" evidence="5">
    <location>
        <begin position="101"/>
        <end position="136"/>
    </location>
</feature>
<dbReference type="PANTHER" id="PTHR45791">
    <property type="entry name" value="CALCIUM AND INTEGRIN BINDING FAMILY MEMBER 2"/>
    <property type="match status" value="1"/>
</dbReference>
<evidence type="ECO:0000256" key="1">
    <source>
        <dbReference type="ARBA" id="ARBA00022723"/>
    </source>
</evidence>
<evidence type="ECO:0000313" key="7">
    <source>
        <dbReference type="Proteomes" id="UP001151699"/>
    </source>
</evidence>
<evidence type="ECO:0000256" key="2">
    <source>
        <dbReference type="ARBA" id="ARBA00022737"/>
    </source>
</evidence>
<dbReference type="InterPro" id="IPR018247">
    <property type="entry name" value="EF_Hand_1_Ca_BS"/>
</dbReference>
<dbReference type="AlphaFoldDB" id="A0A9Q0N6P1"/>
<dbReference type="InterPro" id="IPR051433">
    <property type="entry name" value="CIBP"/>
</dbReference>
<accession>A0A9Q0N6P1</accession>
<feature type="non-terminal residue" evidence="6">
    <location>
        <position position="1"/>
    </location>
</feature>